<dbReference type="EMBL" id="UPXX01000003">
    <property type="protein sequence ID" value="VBB41563.1"/>
    <property type="molecule type" value="Genomic_DNA"/>
</dbReference>
<sequence length="448" mass="51734">MSPRRRKEVDPLERAIEEVLCPGTFISYNAAGRFVNEVERVAEDIEKMIEQEPQRAAHLCEIFIAACHEKAEEIDDSNGDFGMLVEDLFRAWIQARQALKADANDTAKVLLSWMEDDPYGLSHDLDREAVKVLDEQGLDALIRQVRARFDAAPALDEKEKNTRAYTRRRWRDVLKTLLAGLRDVESYIAVCEQTGIEPEDCKIIAELYRSRKRPKAALSWVERGLEIKQAEKKKSFEAPELPGIRRTLLAKLKRSDEALQSAWSEFQAYPSPYTYKELMRFVPAKEKTAWHQKAMEASEKANLTMQIDLWLEKREIERLAARVRKATDEELEACSHFSTEPLARKLERLDPEISARVYRALCMRIVNAGKSKYYHAALDHIRRAKKCYVKAGRDAEWQAVIADVRERHSRKAGFMPGFENIVSGKRNKVTPPFIDRAKLRWSKKTTKK</sequence>
<name>A0A653A0K6_UNCDX</name>
<proteinExistence type="predicted"/>
<evidence type="ECO:0000313" key="1">
    <source>
        <dbReference type="EMBL" id="VBB41563.1"/>
    </source>
</evidence>
<dbReference type="AlphaFoldDB" id="A0A653A0K6"/>
<gene>
    <name evidence="1" type="ORF">TRIP_B110128</name>
</gene>
<accession>A0A653A0K6</accession>
<dbReference type="InterPro" id="IPR049245">
    <property type="entry name" value="DUF6880"/>
</dbReference>
<dbReference type="Pfam" id="PF21810">
    <property type="entry name" value="DUF6880"/>
    <property type="match status" value="1"/>
</dbReference>
<protein>
    <submittedName>
        <fullName evidence="1">Uncharacterized protein</fullName>
    </submittedName>
</protein>
<reference evidence="1" key="1">
    <citation type="submission" date="2018-07" db="EMBL/GenBank/DDBJ databases">
        <authorList>
            <consortium name="Genoscope - CEA"/>
            <person name="William W."/>
        </authorList>
    </citation>
    <scope>NUCLEOTIDE SEQUENCE</scope>
    <source>
        <strain evidence="1">IK1</strain>
    </source>
</reference>
<organism evidence="1">
    <name type="scientific">Uncultured Desulfatiglans sp</name>
    <dbReference type="NCBI Taxonomy" id="1748965"/>
    <lineage>
        <taxon>Bacteria</taxon>
        <taxon>Pseudomonadati</taxon>
        <taxon>Thermodesulfobacteriota</taxon>
        <taxon>Desulfobacteria</taxon>
        <taxon>Desulfatiglandales</taxon>
        <taxon>Desulfatiglandaceae</taxon>
        <taxon>Desulfatiglans</taxon>
        <taxon>environmental samples</taxon>
    </lineage>
</organism>